<dbReference type="eggNOG" id="KOG0004">
    <property type="taxonomic scope" value="Eukaryota"/>
</dbReference>
<evidence type="ECO:0000313" key="3">
    <source>
        <dbReference type="Proteomes" id="UP000000305"/>
    </source>
</evidence>
<dbReference type="KEGG" id="dpx:DAPPUDRAFT_305824"/>
<name>E9HWC5_DAPPU</name>
<dbReference type="OrthoDB" id="428577at2759"/>
<keyword evidence="3" id="KW-1185">Reference proteome</keyword>
<gene>
    <name evidence="2" type="ORF">DAPPUDRAFT_305824</name>
</gene>
<dbReference type="InterPro" id="IPR019956">
    <property type="entry name" value="Ubiquitin_dom"/>
</dbReference>
<dbReference type="STRING" id="6669.E9HWC5"/>
<evidence type="ECO:0000313" key="2">
    <source>
        <dbReference type="EMBL" id="EFX63956.1"/>
    </source>
</evidence>
<proteinExistence type="predicted"/>
<dbReference type="EMBL" id="GL732912">
    <property type="protein sequence ID" value="EFX63956.1"/>
    <property type="molecule type" value="Genomic_DNA"/>
</dbReference>
<accession>E9HWC5</accession>
<dbReference type="AlphaFoldDB" id="E9HWC5"/>
<dbReference type="SUPFAM" id="SSF56399">
    <property type="entry name" value="ADP-ribosylation"/>
    <property type="match status" value="1"/>
</dbReference>
<protein>
    <recommendedName>
        <fullName evidence="1">Ubiquitin-like domain-containing protein</fullName>
    </recommendedName>
</protein>
<dbReference type="SMART" id="SM00213">
    <property type="entry name" value="UBQ"/>
    <property type="match status" value="1"/>
</dbReference>
<dbReference type="PRINTS" id="PR00348">
    <property type="entry name" value="UBIQUITIN"/>
</dbReference>
<dbReference type="HOGENOM" id="CLU_051234_1_0_1"/>
<reference evidence="2 3" key="1">
    <citation type="journal article" date="2011" name="Science">
        <title>The ecoresponsive genome of Daphnia pulex.</title>
        <authorList>
            <person name="Colbourne J.K."/>
            <person name="Pfrender M.E."/>
            <person name="Gilbert D."/>
            <person name="Thomas W.K."/>
            <person name="Tucker A."/>
            <person name="Oakley T.H."/>
            <person name="Tokishita S."/>
            <person name="Aerts A."/>
            <person name="Arnold G.J."/>
            <person name="Basu M.K."/>
            <person name="Bauer D.J."/>
            <person name="Caceres C.E."/>
            <person name="Carmel L."/>
            <person name="Casola C."/>
            <person name="Choi J.H."/>
            <person name="Detter J.C."/>
            <person name="Dong Q."/>
            <person name="Dusheyko S."/>
            <person name="Eads B.D."/>
            <person name="Frohlich T."/>
            <person name="Geiler-Samerotte K.A."/>
            <person name="Gerlach D."/>
            <person name="Hatcher P."/>
            <person name="Jogdeo S."/>
            <person name="Krijgsveld J."/>
            <person name="Kriventseva E.V."/>
            <person name="Kultz D."/>
            <person name="Laforsch C."/>
            <person name="Lindquist E."/>
            <person name="Lopez J."/>
            <person name="Manak J.R."/>
            <person name="Muller J."/>
            <person name="Pangilinan J."/>
            <person name="Patwardhan R.P."/>
            <person name="Pitluck S."/>
            <person name="Pritham E.J."/>
            <person name="Rechtsteiner A."/>
            <person name="Rho M."/>
            <person name="Rogozin I.B."/>
            <person name="Sakarya O."/>
            <person name="Salamov A."/>
            <person name="Schaack S."/>
            <person name="Shapiro H."/>
            <person name="Shiga Y."/>
            <person name="Skalitzky C."/>
            <person name="Smith Z."/>
            <person name="Souvorov A."/>
            <person name="Sung W."/>
            <person name="Tang Z."/>
            <person name="Tsuchiya D."/>
            <person name="Tu H."/>
            <person name="Vos H."/>
            <person name="Wang M."/>
            <person name="Wolf Y.I."/>
            <person name="Yamagata H."/>
            <person name="Yamada T."/>
            <person name="Ye Y."/>
            <person name="Shaw J.R."/>
            <person name="Andrews J."/>
            <person name="Crease T.J."/>
            <person name="Tang H."/>
            <person name="Lucas S.M."/>
            <person name="Robertson H.M."/>
            <person name="Bork P."/>
            <person name="Koonin E.V."/>
            <person name="Zdobnov E.M."/>
            <person name="Grigoriev I.V."/>
            <person name="Lynch M."/>
            <person name="Boore J.L."/>
        </authorList>
    </citation>
    <scope>NUCLEOTIDE SEQUENCE [LARGE SCALE GENOMIC DNA]</scope>
</reference>
<dbReference type="PANTHER" id="PTHR36649:SF28">
    <property type="entry name" value="UBIQUITIN-LIKE DOMAIN-CONTAINING PROTEIN"/>
    <property type="match status" value="1"/>
</dbReference>
<dbReference type="Proteomes" id="UP000000305">
    <property type="component" value="Unassembled WGS sequence"/>
</dbReference>
<dbReference type="Pfam" id="PF00240">
    <property type="entry name" value="ubiquitin"/>
    <property type="match status" value="1"/>
</dbReference>
<dbReference type="InParanoid" id="E9HWC5"/>
<dbReference type="PhylomeDB" id="E9HWC5"/>
<dbReference type="Gene3D" id="3.90.175.10">
    <property type="entry name" value="Diphtheria Toxin, domain 1"/>
    <property type="match status" value="1"/>
</dbReference>
<sequence>MDNPALYSRRNSSNQMLYSRRNWMDKETCLGILSAVLDTMFYPNRVVNDSDPPHSNSIDVKDLHRLLMKGCYHQRYRDRESLDHSKNPVGTFKTSREIQIFVKSWSTTGRIIAINIQPTATIRQLKERIFYKEDIPPEQQRLIYSGKPLPDDGISSETLQDYGIGQESTLQLLLRLRGGGPSSSSGVVDCRSIHLAPDLFDERYHHDFSRICDQGFNFYQGGVIYIRPCGWIRHALNVEGKYADDVWLKGNQGKRPDPYSSVDGEWPVSYHGTSYHNGLSIARQGFDLAKCKRSKHGYGIYSTPDIECALKFAECGT</sequence>
<evidence type="ECO:0000259" key="1">
    <source>
        <dbReference type="PROSITE" id="PS50053"/>
    </source>
</evidence>
<dbReference type="PROSITE" id="PS50053">
    <property type="entry name" value="UBIQUITIN_2"/>
    <property type="match status" value="1"/>
</dbReference>
<dbReference type="Gene3D" id="3.10.20.90">
    <property type="entry name" value="Phosphatidylinositol 3-kinase Catalytic Subunit, Chain A, domain 1"/>
    <property type="match status" value="1"/>
</dbReference>
<dbReference type="InterPro" id="IPR000626">
    <property type="entry name" value="Ubiquitin-like_dom"/>
</dbReference>
<dbReference type="PANTHER" id="PTHR36649">
    <property type="entry name" value="UBIQUITIN-LIKE DOMAIN-CONTAINING PROTEIN"/>
    <property type="match status" value="1"/>
</dbReference>
<dbReference type="SUPFAM" id="SSF54236">
    <property type="entry name" value="Ubiquitin-like"/>
    <property type="match status" value="1"/>
</dbReference>
<dbReference type="InterPro" id="IPR029071">
    <property type="entry name" value="Ubiquitin-like_domsf"/>
</dbReference>
<feature type="domain" description="Ubiquitin-like" evidence="1">
    <location>
        <begin position="98"/>
        <end position="179"/>
    </location>
</feature>
<organism evidence="2 3">
    <name type="scientific">Daphnia pulex</name>
    <name type="common">Water flea</name>
    <dbReference type="NCBI Taxonomy" id="6669"/>
    <lineage>
        <taxon>Eukaryota</taxon>
        <taxon>Metazoa</taxon>
        <taxon>Ecdysozoa</taxon>
        <taxon>Arthropoda</taxon>
        <taxon>Crustacea</taxon>
        <taxon>Branchiopoda</taxon>
        <taxon>Diplostraca</taxon>
        <taxon>Cladocera</taxon>
        <taxon>Anomopoda</taxon>
        <taxon>Daphniidae</taxon>
        <taxon>Daphnia</taxon>
    </lineage>
</organism>